<organism evidence="10 11">
    <name type="scientific">Acinetobacter equi</name>
    <dbReference type="NCBI Taxonomy" id="1324350"/>
    <lineage>
        <taxon>Bacteria</taxon>
        <taxon>Pseudomonadati</taxon>
        <taxon>Pseudomonadota</taxon>
        <taxon>Gammaproteobacteria</taxon>
        <taxon>Moraxellales</taxon>
        <taxon>Moraxellaceae</taxon>
        <taxon>Acinetobacter</taxon>
    </lineage>
</organism>
<proteinExistence type="inferred from homology"/>
<evidence type="ECO:0000256" key="5">
    <source>
        <dbReference type="ARBA" id="ARBA00022989"/>
    </source>
</evidence>
<evidence type="ECO:0000313" key="10">
    <source>
        <dbReference type="EMBL" id="ALH96221.1"/>
    </source>
</evidence>
<dbReference type="Proteomes" id="UP000064939">
    <property type="component" value="Chromosome"/>
</dbReference>
<comment type="similarity">
    <text evidence="2">Belongs to the ABC-4 integral membrane protein family. LolC/E subfamily.</text>
</comment>
<dbReference type="Pfam" id="PF12704">
    <property type="entry name" value="MacB_PCD"/>
    <property type="match status" value="1"/>
</dbReference>
<evidence type="ECO:0000259" key="8">
    <source>
        <dbReference type="Pfam" id="PF02687"/>
    </source>
</evidence>
<dbReference type="AlphaFoldDB" id="A0A0N9W4U8"/>
<evidence type="ECO:0000313" key="11">
    <source>
        <dbReference type="Proteomes" id="UP000064939"/>
    </source>
</evidence>
<feature type="transmembrane region" description="Helical" evidence="7">
    <location>
        <begin position="285"/>
        <end position="308"/>
    </location>
</feature>
<evidence type="ECO:0000256" key="7">
    <source>
        <dbReference type="SAM" id="Phobius"/>
    </source>
</evidence>
<feature type="domain" description="MacB-like periplasmic core" evidence="9">
    <location>
        <begin position="26"/>
        <end position="254"/>
    </location>
</feature>
<dbReference type="STRING" id="1324350.AOY20_12120"/>
<evidence type="ECO:0000259" key="9">
    <source>
        <dbReference type="Pfam" id="PF12704"/>
    </source>
</evidence>
<feature type="transmembrane region" description="Helical" evidence="7">
    <location>
        <begin position="329"/>
        <end position="356"/>
    </location>
</feature>
<dbReference type="GO" id="GO:0044874">
    <property type="term" value="P:lipoprotein localization to outer membrane"/>
    <property type="evidence" value="ECO:0007669"/>
    <property type="project" value="TreeGrafter"/>
</dbReference>
<accession>A0A0N9W4U8</accession>
<dbReference type="InterPro" id="IPR025857">
    <property type="entry name" value="MacB_PCD"/>
</dbReference>
<dbReference type="InterPro" id="IPR003838">
    <property type="entry name" value="ABC3_permease_C"/>
</dbReference>
<feature type="transmembrane region" description="Helical" evidence="7">
    <location>
        <begin position="362"/>
        <end position="390"/>
    </location>
</feature>
<dbReference type="GO" id="GO:0098797">
    <property type="term" value="C:plasma membrane protein complex"/>
    <property type="evidence" value="ECO:0007669"/>
    <property type="project" value="TreeGrafter"/>
</dbReference>
<dbReference type="PANTHER" id="PTHR30489:SF0">
    <property type="entry name" value="LIPOPROTEIN-RELEASING SYSTEM TRANSMEMBRANE PROTEIN LOLE"/>
    <property type="match status" value="1"/>
</dbReference>
<comment type="subcellular location">
    <subcellularLocation>
        <location evidence="1">Cell membrane</location>
        <topology evidence="1">Multi-pass membrane protein</topology>
    </subcellularLocation>
</comment>
<keyword evidence="5 7" id="KW-1133">Transmembrane helix</keyword>
<dbReference type="PANTHER" id="PTHR30489">
    <property type="entry name" value="LIPOPROTEIN-RELEASING SYSTEM TRANSMEMBRANE PROTEIN LOLE"/>
    <property type="match status" value="1"/>
</dbReference>
<dbReference type="InterPro" id="IPR051447">
    <property type="entry name" value="Lipoprotein-release_system"/>
</dbReference>
<keyword evidence="3" id="KW-1003">Cell membrane</keyword>
<dbReference type="EMBL" id="CP012808">
    <property type="protein sequence ID" value="ALH96221.1"/>
    <property type="molecule type" value="Genomic_DNA"/>
</dbReference>
<keyword evidence="6 7" id="KW-0472">Membrane</keyword>
<gene>
    <name evidence="10" type="ORF">AOY20_12120</name>
</gene>
<protein>
    <recommendedName>
        <fullName evidence="12">ABC transporter permease</fullName>
    </recommendedName>
</protein>
<evidence type="ECO:0000256" key="4">
    <source>
        <dbReference type="ARBA" id="ARBA00022692"/>
    </source>
</evidence>
<reference evidence="10 11" key="1">
    <citation type="journal article" date="2015" name="Int. J. Syst. Evol. Microbiol.">
        <title>Acinetobacter equi sp. nov. isolated from horse faeces.</title>
        <authorList>
            <person name="Poppel M.T."/>
            <person name="Skiebe E."/>
            <person name="Laue M."/>
            <person name="Bergmann H."/>
            <person name="Ebersberger I."/>
            <person name="Garn T."/>
            <person name="Fruth A."/>
            <person name="Baumgardt S."/>
            <person name="Busse H.J."/>
            <person name="Wilharm G."/>
        </authorList>
    </citation>
    <scope>NUCLEOTIDE SEQUENCE [LARGE SCALE GENOMIC DNA]</scope>
    <source>
        <strain evidence="10 11">114</strain>
    </source>
</reference>
<evidence type="ECO:0000256" key="2">
    <source>
        <dbReference type="ARBA" id="ARBA00005236"/>
    </source>
</evidence>
<feature type="transmembrane region" description="Helical" evidence="7">
    <location>
        <begin position="27"/>
        <end position="47"/>
    </location>
</feature>
<name>A0A0N9W4U8_9GAMM</name>
<dbReference type="KEGG" id="aei:AOY20_12120"/>
<keyword evidence="11" id="KW-1185">Reference proteome</keyword>
<evidence type="ECO:0008006" key="12">
    <source>
        <dbReference type="Google" id="ProtNLM"/>
    </source>
</evidence>
<evidence type="ECO:0000256" key="1">
    <source>
        <dbReference type="ARBA" id="ARBA00004651"/>
    </source>
</evidence>
<dbReference type="Pfam" id="PF02687">
    <property type="entry name" value="FtsX"/>
    <property type="match status" value="1"/>
</dbReference>
<feature type="domain" description="ABC3 transporter permease C-terminal" evidence="8">
    <location>
        <begin position="285"/>
        <end position="400"/>
    </location>
</feature>
<dbReference type="RefSeq" id="WP_054582104.1">
    <property type="nucleotide sequence ID" value="NZ_CP012808.1"/>
</dbReference>
<keyword evidence="4 7" id="KW-0812">Transmembrane</keyword>
<evidence type="ECO:0000256" key="6">
    <source>
        <dbReference type="ARBA" id="ARBA00023136"/>
    </source>
</evidence>
<sequence length="407" mass="44254">MKILLERLFVEWNIAVSFLREGRIQSLMITIGVTVGVAVIVFITALMQGLQSNTIERTLGTQAHIRLLSPDDSNLIFPPSADTIQLIQEDKRAQRLRSINNWQQVTDLLDQSPFLTAVSPIVSGPAFAKRGEAQDSVVLVGMNPDRYQKIIPLQNYMISGQLSISPDNVLIGSQLAKDLGVQVGSKIRLDTGQQNSTLVNIAGIFEFGVRELDARYVYMDLKQAQSLLNLPGGITVIDLTVNDIFEAENIATQIGGLTALQAESWIKTNSQLMNALSAQSLSTNMIILFVAISVAFGISSVLSVSVVQRTREIGILRATGATQSQILRIFLFQGAIFGLLGSITGSAASYLLVWIFNNFGPGLFYIPISIQLIIITLSLATFTGVLAAVFPARRAATLNPVEAIRHV</sequence>
<evidence type="ECO:0000256" key="3">
    <source>
        <dbReference type="ARBA" id="ARBA00022475"/>
    </source>
</evidence>